<accession>A0A0F9NFI1</accession>
<comment type="caution">
    <text evidence="1">The sequence shown here is derived from an EMBL/GenBank/DDBJ whole genome shotgun (WGS) entry which is preliminary data.</text>
</comment>
<proteinExistence type="predicted"/>
<protein>
    <submittedName>
        <fullName evidence="1">Uncharacterized protein</fullName>
    </submittedName>
</protein>
<sequence length="84" mass="10038">MQNKKQFDELWRKTKEKTDLSKVEFKALYLSVFEGMPQRHIEAETGIKARDVCRLLKKYSLSPEKKPKTVRYSPKLDKDVIFKF</sequence>
<dbReference type="AlphaFoldDB" id="A0A0F9NFI1"/>
<organism evidence="1">
    <name type="scientific">marine sediment metagenome</name>
    <dbReference type="NCBI Taxonomy" id="412755"/>
    <lineage>
        <taxon>unclassified sequences</taxon>
        <taxon>metagenomes</taxon>
        <taxon>ecological metagenomes</taxon>
    </lineage>
</organism>
<evidence type="ECO:0000313" key="1">
    <source>
        <dbReference type="EMBL" id="KKN16739.1"/>
    </source>
</evidence>
<dbReference type="EMBL" id="LAZR01003584">
    <property type="protein sequence ID" value="KKN16739.1"/>
    <property type="molecule type" value="Genomic_DNA"/>
</dbReference>
<reference evidence="1" key="1">
    <citation type="journal article" date="2015" name="Nature">
        <title>Complex archaea that bridge the gap between prokaryotes and eukaryotes.</title>
        <authorList>
            <person name="Spang A."/>
            <person name="Saw J.H."/>
            <person name="Jorgensen S.L."/>
            <person name="Zaremba-Niedzwiedzka K."/>
            <person name="Martijn J."/>
            <person name="Lind A.E."/>
            <person name="van Eijk R."/>
            <person name="Schleper C."/>
            <person name="Guy L."/>
            <person name="Ettema T.J."/>
        </authorList>
    </citation>
    <scope>NUCLEOTIDE SEQUENCE</scope>
</reference>
<name>A0A0F9NFI1_9ZZZZ</name>
<gene>
    <name evidence="1" type="ORF">LCGC14_0972760</name>
</gene>